<comment type="caution">
    <text evidence="2">The sequence shown here is derived from an EMBL/GenBank/DDBJ whole genome shotgun (WGS) entry which is preliminary data.</text>
</comment>
<protein>
    <submittedName>
        <fullName evidence="2">Uncharacterized protein</fullName>
    </submittedName>
</protein>
<reference evidence="2 3" key="1">
    <citation type="journal article" date="2013" name="PLoS ONE">
        <title>Lactobacillus paracasei comparative genomics: towards species pan-genome definition and exploitation of diversity.</title>
        <authorList>
            <person name="Smokvina T."/>
            <person name="Wels M."/>
            <person name="Polka J."/>
            <person name="Chervaux C."/>
            <person name="Brisse S."/>
            <person name="Boekhorst J."/>
            <person name="van Hylckama Vlieg J.E."/>
            <person name="Siezen R.J."/>
        </authorList>
    </citation>
    <scope>NUCLEOTIDE SEQUENCE [LARGE SCALE GENOMIC DNA]</scope>
    <source>
        <strain evidence="2 3">CNCM I-4270</strain>
    </source>
</reference>
<organism evidence="2 3">
    <name type="scientific">Lacticaseibacillus paracasei subsp. paracasei CNCM I-4270</name>
    <dbReference type="NCBI Taxonomy" id="1256202"/>
    <lineage>
        <taxon>Bacteria</taxon>
        <taxon>Bacillati</taxon>
        <taxon>Bacillota</taxon>
        <taxon>Bacilli</taxon>
        <taxon>Lactobacillales</taxon>
        <taxon>Lactobacillaceae</taxon>
        <taxon>Lacticaseibacillus</taxon>
    </lineage>
</organism>
<accession>A0A8E0M8L4</accession>
<evidence type="ECO:0000313" key="3">
    <source>
        <dbReference type="Proteomes" id="UP000014249"/>
    </source>
</evidence>
<dbReference type="EMBL" id="ANJX01000423">
    <property type="protein sequence ID" value="EPC50101.1"/>
    <property type="molecule type" value="Genomic_DNA"/>
</dbReference>
<name>A0A8E0M8L4_LACPA</name>
<gene>
    <name evidence="2" type="ORF">Lpp77_15488</name>
</gene>
<dbReference type="AlphaFoldDB" id="A0A8E0M8L4"/>
<proteinExistence type="predicted"/>
<sequence length="291" mass="33146">MGEKLYRSLTGADEHLLKSKENPDHVRGLSRDAENKNPNIPEFEEIDLDDLLAEYNDSYSHMNSASYADISSQEEDVHLSIEQEEAARILGEELAQIIIAGSTSLFQKVIAPWWKDHAWPAIARQGNHLKIQVSKICLPRKFNQPTKFPVEGINKDPRIDKLVEPILIQMNVAFEMEQPETQEQVVNLYHHLLDVTHRVQVIGRVQIHQKSKSDKIATKREKELDLLLVLQLSNMLNTLLANHSIRLDTDTMNKMLTLTDERIASNRAYVPVQLDKIATALNSIQKNPAPL</sequence>
<feature type="region of interest" description="Disordered" evidence="1">
    <location>
        <begin position="1"/>
        <end position="40"/>
    </location>
</feature>
<dbReference type="Proteomes" id="UP000014249">
    <property type="component" value="Unassembled WGS sequence"/>
</dbReference>
<evidence type="ECO:0000313" key="2">
    <source>
        <dbReference type="EMBL" id="EPC50101.1"/>
    </source>
</evidence>
<feature type="compositionally biased region" description="Basic and acidic residues" evidence="1">
    <location>
        <begin position="1"/>
        <end position="35"/>
    </location>
</feature>
<evidence type="ECO:0000256" key="1">
    <source>
        <dbReference type="SAM" id="MobiDB-lite"/>
    </source>
</evidence>